<feature type="transmembrane region" description="Helical" evidence="11">
    <location>
        <begin position="55"/>
        <end position="72"/>
    </location>
</feature>
<dbReference type="Proteomes" id="UP000295680">
    <property type="component" value="Unassembled WGS sequence"/>
</dbReference>
<dbReference type="PANTHER" id="PTHR32196:SF29">
    <property type="entry name" value="AUTOINDUCER 2 IMPORT SYSTEM PERMEASE PROTEIN LSRC"/>
    <property type="match status" value="1"/>
</dbReference>
<name>A0A4R2JDA9_9PSEU</name>
<keyword evidence="6 11" id="KW-0812">Transmembrane</keyword>
<evidence type="ECO:0000256" key="5">
    <source>
        <dbReference type="ARBA" id="ARBA00022519"/>
    </source>
</evidence>
<feature type="transmembrane region" description="Helical" evidence="11">
    <location>
        <begin position="25"/>
        <end position="43"/>
    </location>
</feature>
<reference evidence="12 13" key="1">
    <citation type="submission" date="2019-03" db="EMBL/GenBank/DDBJ databases">
        <title>Genomic Encyclopedia of Type Strains, Phase IV (KMG-IV): sequencing the most valuable type-strain genomes for metagenomic binning, comparative biology and taxonomic classification.</title>
        <authorList>
            <person name="Goeker M."/>
        </authorList>
    </citation>
    <scope>NUCLEOTIDE SEQUENCE [LARGE SCALE GENOMIC DNA]</scope>
    <source>
        <strain evidence="12 13">DSM 45934</strain>
    </source>
</reference>
<proteinExistence type="predicted"/>
<comment type="subcellular location">
    <subcellularLocation>
        <location evidence="1">Cell membrane</location>
        <topology evidence="1">Multi-pass membrane protein</topology>
    </subcellularLocation>
</comment>
<evidence type="ECO:0000313" key="13">
    <source>
        <dbReference type="Proteomes" id="UP000295680"/>
    </source>
</evidence>
<comment type="subunit">
    <text evidence="2">The complex is composed of two ATP-binding proteins (LsrA), two transmembrane proteins (LsrC and LsrD) and a solute-binding protein (LsrB).</text>
</comment>
<feature type="transmembrane region" description="Helical" evidence="11">
    <location>
        <begin position="170"/>
        <end position="193"/>
    </location>
</feature>
<keyword evidence="4" id="KW-1003">Cell membrane</keyword>
<feature type="transmembrane region" description="Helical" evidence="11">
    <location>
        <begin position="224"/>
        <end position="247"/>
    </location>
</feature>
<dbReference type="OrthoDB" id="9808136at2"/>
<comment type="caution">
    <text evidence="12">The sequence shown here is derived from an EMBL/GenBank/DDBJ whole genome shotgun (WGS) entry which is preliminary data.</text>
</comment>
<evidence type="ECO:0000256" key="8">
    <source>
        <dbReference type="ARBA" id="ARBA00023136"/>
    </source>
</evidence>
<comment type="function">
    <text evidence="9">Part of the ABC transporter complex LsrABCD involved in autoinducer 2 (AI-2) import. Probably responsible for the translocation of the substrate across the membrane.</text>
</comment>
<organism evidence="12 13">
    <name type="scientific">Actinocrispum wychmicini</name>
    <dbReference type="NCBI Taxonomy" id="1213861"/>
    <lineage>
        <taxon>Bacteria</taxon>
        <taxon>Bacillati</taxon>
        <taxon>Actinomycetota</taxon>
        <taxon>Actinomycetes</taxon>
        <taxon>Pseudonocardiales</taxon>
        <taxon>Pseudonocardiaceae</taxon>
        <taxon>Actinocrispum</taxon>
    </lineage>
</organism>
<accession>A0A4R2JDA9</accession>
<dbReference type="GO" id="GO:0022857">
    <property type="term" value="F:transmembrane transporter activity"/>
    <property type="evidence" value="ECO:0007669"/>
    <property type="project" value="InterPro"/>
</dbReference>
<dbReference type="AlphaFoldDB" id="A0A4R2JDA9"/>
<keyword evidence="13" id="KW-1185">Reference proteome</keyword>
<keyword evidence="8 11" id="KW-0472">Membrane</keyword>
<dbReference type="InterPro" id="IPR001851">
    <property type="entry name" value="ABC_transp_permease"/>
</dbReference>
<dbReference type="GO" id="GO:0005886">
    <property type="term" value="C:plasma membrane"/>
    <property type="evidence" value="ECO:0007669"/>
    <property type="project" value="UniProtKB-SubCell"/>
</dbReference>
<keyword evidence="5" id="KW-0997">Cell inner membrane</keyword>
<evidence type="ECO:0000256" key="6">
    <source>
        <dbReference type="ARBA" id="ARBA00022692"/>
    </source>
</evidence>
<evidence type="ECO:0000256" key="11">
    <source>
        <dbReference type="SAM" id="Phobius"/>
    </source>
</evidence>
<feature type="transmembrane region" description="Helical" evidence="11">
    <location>
        <begin position="103"/>
        <end position="123"/>
    </location>
</feature>
<evidence type="ECO:0000256" key="4">
    <source>
        <dbReference type="ARBA" id="ARBA00022475"/>
    </source>
</evidence>
<evidence type="ECO:0000256" key="7">
    <source>
        <dbReference type="ARBA" id="ARBA00022989"/>
    </source>
</evidence>
<keyword evidence="7 11" id="KW-1133">Transmembrane helix</keyword>
<feature type="transmembrane region" description="Helical" evidence="11">
    <location>
        <begin position="79"/>
        <end position="97"/>
    </location>
</feature>
<evidence type="ECO:0000256" key="9">
    <source>
        <dbReference type="ARBA" id="ARBA00025439"/>
    </source>
</evidence>
<evidence type="ECO:0000256" key="1">
    <source>
        <dbReference type="ARBA" id="ARBA00004651"/>
    </source>
</evidence>
<evidence type="ECO:0000256" key="2">
    <source>
        <dbReference type="ARBA" id="ARBA00011262"/>
    </source>
</evidence>
<dbReference type="RefSeq" id="WP_132122609.1">
    <property type="nucleotide sequence ID" value="NZ_SLWS01000008.1"/>
</dbReference>
<dbReference type="CDD" id="cd06579">
    <property type="entry name" value="TM_PBP1_transp_AraH_like"/>
    <property type="match status" value="1"/>
</dbReference>
<dbReference type="Pfam" id="PF02653">
    <property type="entry name" value="BPD_transp_2"/>
    <property type="match status" value="1"/>
</dbReference>
<keyword evidence="3" id="KW-0813">Transport</keyword>
<evidence type="ECO:0000256" key="10">
    <source>
        <dbReference type="ARBA" id="ARBA00039382"/>
    </source>
</evidence>
<sequence>MSTRLADRSASAAAPWYRHLVRDELGVVLVLVTLVVVVGVAHSDFLRVSNLLSTAQSSVYVGLMACGMVFPLAMREVDLSLGGQYALGIVLGAVLIRDGWSPWLALLAILVVATGLGCVNGLVTTYLKLPSFIVTLASAMLFRGVALALADGKQISGMPLDHAFFDVFGGSLAGVPTSVWVLLVATVALTVVFTRTRFGARVRAIGSNPDAAEFSGLPIARTRVAALGLSGFMAGVAAVLGLAFFGAGDPTVGNGYELTAIAACIIGGTPLAGGRGSVPGAMIGNLILTTVAASLVFLQVPINWTTFATGAVILVAVAFDSVLRRTRGHGLFPRRARPPKQEETS</sequence>
<gene>
    <name evidence="12" type="ORF">EV192_108104</name>
</gene>
<protein>
    <recommendedName>
        <fullName evidence="10">Autoinducer 2 import system permease protein LsrC</fullName>
    </recommendedName>
</protein>
<dbReference type="PANTHER" id="PTHR32196">
    <property type="entry name" value="ABC TRANSPORTER PERMEASE PROTEIN YPHD-RELATED-RELATED"/>
    <property type="match status" value="1"/>
</dbReference>
<evidence type="ECO:0000313" key="12">
    <source>
        <dbReference type="EMBL" id="TCO54816.1"/>
    </source>
</evidence>
<dbReference type="EMBL" id="SLWS01000008">
    <property type="protein sequence ID" value="TCO54816.1"/>
    <property type="molecule type" value="Genomic_DNA"/>
</dbReference>
<evidence type="ECO:0000256" key="3">
    <source>
        <dbReference type="ARBA" id="ARBA00022448"/>
    </source>
</evidence>
<feature type="transmembrane region" description="Helical" evidence="11">
    <location>
        <begin position="130"/>
        <end position="150"/>
    </location>
</feature>
<feature type="transmembrane region" description="Helical" evidence="11">
    <location>
        <begin position="304"/>
        <end position="323"/>
    </location>
</feature>